<gene>
    <name evidence="1" type="ORF">FN846DRAFT_890261</name>
</gene>
<evidence type="ECO:0000313" key="1">
    <source>
        <dbReference type="EMBL" id="KAA8906166.1"/>
    </source>
</evidence>
<dbReference type="Proteomes" id="UP000326924">
    <property type="component" value="Unassembled WGS sequence"/>
</dbReference>
<evidence type="ECO:0000313" key="2">
    <source>
        <dbReference type="Proteomes" id="UP000326924"/>
    </source>
</evidence>
<dbReference type="AlphaFoldDB" id="A0A5J5EWI1"/>
<accession>A0A5J5EWI1</accession>
<organism evidence="1 2">
    <name type="scientific">Sphaerosporella brunnea</name>
    <dbReference type="NCBI Taxonomy" id="1250544"/>
    <lineage>
        <taxon>Eukaryota</taxon>
        <taxon>Fungi</taxon>
        <taxon>Dikarya</taxon>
        <taxon>Ascomycota</taxon>
        <taxon>Pezizomycotina</taxon>
        <taxon>Pezizomycetes</taxon>
        <taxon>Pezizales</taxon>
        <taxon>Pyronemataceae</taxon>
        <taxon>Sphaerosporella</taxon>
    </lineage>
</organism>
<protein>
    <submittedName>
        <fullName evidence="1">Uncharacterized protein</fullName>
    </submittedName>
</protein>
<dbReference type="InParanoid" id="A0A5J5EWI1"/>
<proteinExistence type="predicted"/>
<dbReference type="EMBL" id="VXIS01000091">
    <property type="protein sequence ID" value="KAA8906166.1"/>
    <property type="molecule type" value="Genomic_DNA"/>
</dbReference>
<comment type="caution">
    <text evidence="1">The sequence shown here is derived from an EMBL/GenBank/DDBJ whole genome shotgun (WGS) entry which is preliminary data.</text>
</comment>
<reference evidence="1 2" key="1">
    <citation type="submission" date="2019-09" db="EMBL/GenBank/DDBJ databases">
        <title>Draft genome of the ectomycorrhizal ascomycete Sphaerosporella brunnea.</title>
        <authorList>
            <consortium name="DOE Joint Genome Institute"/>
            <person name="Benucci G.M."/>
            <person name="Marozzi G."/>
            <person name="Antonielli L."/>
            <person name="Sanchez S."/>
            <person name="Marco P."/>
            <person name="Wang X."/>
            <person name="Falini L.B."/>
            <person name="Barry K."/>
            <person name="Haridas S."/>
            <person name="Lipzen A."/>
            <person name="Labutti K."/>
            <person name="Grigoriev I.V."/>
            <person name="Murat C."/>
            <person name="Martin F."/>
            <person name="Albertini E."/>
            <person name="Donnini D."/>
            <person name="Bonito G."/>
        </authorList>
    </citation>
    <scope>NUCLEOTIDE SEQUENCE [LARGE SCALE GENOMIC DNA]</scope>
    <source>
        <strain evidence="1 2">Sb_GMNB300</strain>
    </source>
</reference>
<name>A0A5J5EWI1_9PEZI</name>
<keyword evidence="2" id="KW-1185">Reference proteome</keyword>
<sequence>MPPQFKTTAAGHKCFLSLHLELHMHVADILCDEDMINISLALAVTKRVAVHAYLRELTLRDLRAAGCGVARLQTLLRWGYAYGESVDLEQLLSILPDGALRPPHRADQLIPFPGGSNERWLVFVATSLVRNQAQPAMIAFGGNGAMAIAAAEGNLSALRIFLERWDWWSKHIAAVPLTVLSRRQRSEMMLSQSPPGGIDVVGCCVIAMHSRRMHRSAVSALRLVLADLPTQPSFDLKASKIRAIYSLGIIVVQPRDYHPLAQDRVFTLLAPLPDLSDCLSDIVTLVANSRRWAIAPAIIERQVALAKRWMTVWPPAPNDVASAQEIGGDDMASIVAADEQFWTFSFSYITPRTMEPLTFEHLTVDPFAQTPTALHPRGGTVIAMTPSTVFPPLKWDDSVTDMLNGELSHSLPSLPHRRRTYGTKGSRRNVYRLSKRNFHVPRSRCHTQQDKKHGSCRTTLCSVPKQASLHAPAVVFDTHDDPYLNNPKPVITVSAPTISPAHGTYARTVVGLKSRDVAPDARRMAALKRAHMRRCPSTRLWSSWWY</sequence>